<keyword evidence="3" id="KW-0670">Pyruvate</keyword>
<dbReference type="EMBL" id="CM002799">
    <property type="protein sequence ID" value="KZN87650.1"/>
    <property type="molecule type" value="Genomic_DNA"/>
</dbReference>
<evidence type="ECO:0000256" key="1">
    <source>
        <dbReference type="ARBA" id="ARBA00023002"/>
    </source>
</evidence>
<dbReference type="PANTHER" id="PTHR43539:SF24">
    <property type="entry name" value="FAD_NAD(P)-BINDING DOMAIN-CONTAINING PROTEIN-RELATED"/>
    <property type="match status" value="1"/>
</dbReference>
<dbReference type="Pfam" id="PF13738">
    <property type="entry name" value="Pyr_redox_3"/>
    <property type="match status" value="1"/>
</dbReference>
<protein>
    <submittedName>
        <fullName evidence="3">Putative indole-3-pyruvate monooxygenase YUCCA4</fullName>
    </submittedName>
</protein>
<dbReference type="AlphaFoldDB" id="A0A167SXC9"/>
<proteinExistence type="predicted"/>
<dbReference type="InterPro" id="IPR036188">
    <property type="entry name" value="FAD/NAD-bd_sf"/>
</dbReference>
<dbReference type="GO" id="GO:0004497">
    <property type="term" value="F:monooxygenase activity"/>
    <property type="evidence" value="ECO:0007669"/>
    <property type="project" value="UniProtKB-KW"/>
</dbReference>
<dbReference type="PRINTS" id="PR00368">
    <property type="entry name" value="FADPNR"/>
</dbReference>
<feature type="region of interest" description="Disordered" evidence="2">
    <location>
        <begin position="1"/>
        <end position="22"/>
    </location>
</feature>
<keyword evidence="1" id="KW-0560">Oxidoreductase</keyword>
<sequence length="607" mass="66685">MSDEFPPLAPLPQLTLHPSTDPSQIDAPKMVNAWLTTLTTALTANQPIILTTHFLPDHSWWRDLATFTWDIACHNGSEAISKYLRSSTSGFTEAVADLPGALAPHLEDMGGMKFIQSGFRFKTRVGKGRGVVRLANVGPEEWRAWTVYTVLERLDGQDEVEARREKEQSTLSSSSGAVLASTRGEGDVQVLVIGVGHSGLALAAHLQHLGLNYLVVDKTSRVGDSWRNRYETIKLHTPSYTDHYAFLKFPTNWPRYPNQDQIANWMEHYAAIMELKIQHDTEAKKIAYDESTKKYLFELKGKDGITWTITAKHAVLASGLFNDNIPVRPTFAGEDSFKGEIYHTTAHKSARFVPELQGKKVTIIGAGTSAHDIAQDFVKHGAKSVTLVQRGEIYVASLGALEEVSLKVWNTPGVSTEDADLLGSSFPWPVVRTLSVGASQMMAAIDKDMLDGLEKAGVALKRGDKGDSLVDHQFIKGGHSYLDQGACQMIIDGRIKVRRCEKGVQGYYPEGIILADGTKVESDLVILATGIERGEKVVEQIMGKDVVDKVGGLFGLDEAQERIGTWRPTGVAGFWFTAGSFAFSRQYAPTLALQIAAAEWGLSDKRE</sequence>
<name>A0A167SXC9_PENCH</name>
<organism evidence="3">
    <name type="scientific">Penicillium chrysogenum</name>
    <name type="common">Penicillium notatum</name>
    <dbReference type="NCBI Taxonomy" id="5076"/>
    <lineage>
        <taxon>Eukaryota</taxon>
        <taxon>Fungi</taxon>
        <taxon>Dikarya</taxon>
        <taxon>Ascomycota</taxon>
        <taxon>Pezizomycotina</taxon>
        <taxon>Eurotiomycetes</taxon>
        <taxon>Eurotiomycetidae</taxon>
        <taxon>Eurotiales</taxon>
        <taxon>Aspergillaceae</taxon>
        <taxon>Penicillium</taxon>
        <taxon>Penicillium chrysogenum species complex</taxon>
    </lineage>
</organism>
<accession>A0A167SXC9</accession>
<evidence type="ECO:0000256" key="2">
    <source>
        <dbReference type="SAM" id="MobiDB-lite"/>
    </source>
</evidence>
<gene>
    <name evidence="3" type="ORF">EN45_062110</name>
</gene>
<dbReference type="SUPFAM" id="SSF51905">
    <property type="entry name" value="FAD/NAD(P)-binding domain"/>
    <property type="match status" value="2"/>
</dbReference>
<reference evidence="3" key="1">
    <citation type="journal article" date="2014" name="Genome Announc.">
        <title>Complete sequencing and chromosome-scale genome assembly of the industrial progenitor strain P2niaD18 from the penicillin producer Penicillium chrysogenum.</title>
        <authorList>
            <person name="Specht T."/>
            <person name="Dahlmann T.A."/>
            <person name="Zadra I."/>
            <person name="Kurnsteiner H."/>
            <person name="Kuck U."/>
        </authorList>
    </citation>
    <scope>NUCLEOTIDE SEQUENCE [LARGE SCALE GENOMIC DNA]</scope>
    <source>
        <strain evidence="3">P2niaD18</strain>
    </source>
</reference>
<dbReference type="PRINTS" id="PR00411">
    <property type="entry name" value="PNDRDTASEI"/>
</dbReference>
<dbReference type="InterPro" id="IPR050982">
    <property type="entry name" value="Auxin_biosynth/cation_transpt"/>
</dbReference>
<dbReference type="GO" id="GO:0050660">
    <property type="term" value="F:flavin adenine dinucleotide binding"/>
    <property type="evidence" value="ECO:0007669"/>
    <property type="project" value="TreeGrafter"/>
</dbReference>
<dbReference type="Gene3D" id="3.50.50.60">
    <property type="entry name" value="FAD/NAD(P)-binding domain"/>
    <property type="match status" value="1"/>
</dbReference>
<dbReference type="PANTHER" id="PTHR43539">
    <property type="entry name" value="FLAVIN-BINDING MONOOXYGENASE-LIKE PROTEIN (AFU_ORTHOLOGUE AFUA_4G09220)"/>
    <property type="match status" value="1"/>
</dbReference>
<keyword evidence="3" id="KW-0503">Monooxygenase</keyword>
<dbReference type="Proteomes" id="UP000076449">
    <property type="component" value="Chromosome II"/>
</dbReference>
<evidence type="ECO:0000313" key="3">
    <source>
        <dbReference type="EMBL" id="KZN87650.1"/>
    </source>
</evidence>